<evidence type="ECO:0000256" key="1">
    <source>
        <dbReference type="SAM" id="MobiDB-lite"/>
    </source>
</evidence>
<sequence length="116" mass="12624">MECLKRTAASGEVAVVLANSPPKSKYKIIEEFKCMATSCGALLDGSAAGEEQLITIDWKKFDGGVGDGECPSGSDMEVGLEMHCKLDYDDESELEEGNMPHWKERSEMAKGKEETS</sequence>
<organism evidence="2 3">
    <name type="scientific">Pleurodeles waltl</name>
    <name type="common">Iberian ribbed newt</name>
    <dbReference type="NCBI Taxonomy" id="8319"/>
    <lineage>
        <taxon>Eukaryota</taxon>
        <taxon>Metazoa</taxon>
        <taxon>Chordata</taxon>
        <taxon>Craniata</taxon>
        <taxon>Vertebrata</taxon>
        <taxon>Euteleostomi</taxon>
        <taxon>Amphibia</taxon>
        <taxon>Batrachia</taxon>
        <taxon>Caudata</taxon>
        <taxon>Salamandroidea</taxon>
        <taxon>Salamandridae</taxon>
        <taxon>Pleurodelinae</taxon>
        <taxon>Pleurodeles</taxon>
    </lineage>
</organism>
<feature type="region of interest" description="Disordered" evidence="1">
    <location>
        <begin position="91"/>
        <end position="116"/>
    </location>
</feature>
<name>A0AAV7W1D4_PLEWA</name>
<reference evidence="2" key="1">
    <citation type="journal article" date="2022" name="bioRxiv">
        <title>Sequencing and chromosome-scale assembly of the giantPleurodeles waltlgenome.</title>
        <authorList>
            <person name="Brown T."/>
            <person name="Elewa A."/>
            <person name="Iarovenko S."/>
            <person name="Subramanian E."/>
            <person name="Araus A.J."/>
            <person name="Petzold A."/>
            <person name="Susuki M."/>
            <person name="Suzuki K.-i.T."/>
            <person name="Hayashi T."/>
            <person name="Toyoda A."/>
            <person name="Oliveira C."/>
            <person name="Osipova E."/>
            <person name="Leigh N.D."/>
            <person name="Simon A."/>
            <person name="Yun M.H."/>
        </authorList>
    </citation>
    <scope>NUCLEOTIDE SEQUENCE</scope>
    <source>
        <strain evidence="2">20211129_DDA</strain>
        <tissue evidence="2">Liver</tissue>
    </source>
</reference>
<accession>A0AAV7W1D4</accession>
<keyword evidence="3" id="KW-1185">Reference proteome</keyword>
<proteinExistence type="predicted"/>
<evidence type="ECO:0000313" key="3">
    <source>
        <dbReference type="Proteomes" id="UP001066276"/>
    </source>
</evidence>
<dbReference type="Proteomes" id="UP001066276">
    <property type="component" value="Chromosome 1_2"/>
</dbReference>
<protein>
    <submittedName>
        <fullName evidence="2">Uncharacterized protein</fullName>
    </submittedName>
</protein>
<dbReference type="AlphaFoldDB" id="A0AAV7W1D4"/>
<dbReference type="EMBL" id="JANPWB010000002">
    <property type="protein sequence ID" value="KAJ1206408.1"/>
    <property type="molecule type" value="Genomic_DNA"/>
</dbReference>
<evidence type="ECO:0000313" key="2">
    <source>
        <dbReference type="EMBL" id="KAJ1206408.1"/>
    </source>
</evidence>
<comment type="caution">
    <text evidence="2">The sequence shown here is derived from an EMBL/GenBank/DDBJ whole genome shotgun (WGS) entry which is preliminary data.</text>
</comment>
<gene>
    <name evidence="2" type="ORF">NDU88_001813</name>
</gene>
<feature type="compositionally biased region" description="Basic and acidic residues" evidence="1">
    <location>
        <begin position="101"/>
        <end position="116"/>
    </location>
</feature>